<keyword evidence="4" id="KW-0804">Transcription</keyword>
<dbReference type="Gene3D" id="3.40.50.2300">
    <property type="match status" value="2"/>
</dbReference>
<keyword evidence="3 6" id="KW-0238">DNA-binding</keyword>
<protein>
    <submittedName>
        <fullName evidence="6">LacI family DNA-binding transcriptional regulator</fullName>
    </submittedName>
</protein>
<dbReference type="Proteomes" id="UP001589838">
    <property type="component" value="Unassembled WGS sequence"/>
</dbReference>
<evidence type="ECO:0000256" key="3">
    <source>
        <dbReference type="ARBA" id="ARBA00023125"/>
    </source>
</evidence>
<dbReference type="Pfam" id="PF00532">
    <property type="entry name" value="Peripla_BP_1"/>
    <property type="match status" value="1"/>
</dbReference>
<evidence type="ECO:0000256" key="2">
    <source>
        <dbReference type="ARBA" id="ARBA00023015"/>
    </source>
</evidence>
<keyword evidence="2" id="KW-0805">Transcription regulation</keyword>
<evidence type="ECO:0000256" key="1">
    <source>
        <dbReference type="ARBA" id="ARBA00022491"/>
    </source>
</evidence>
<organism evidence="6 7">
    <name type="scientific">Halalkalibacter kiskunsagensis</name>
    <dbReference type="NCBI Taxonomy" id="1548599"/>
    <lineage>
        <taxon>Bacteria</taxon>
        <taxon>Bacillati</taxon>
        <taxon>Bacillota</taxon>
        <taxon>Bacilli</taxon>
        <taxon>Bacillales</taxon>
        <taxon>Bacillaceae</taxon>
        <taxon>Halalkalibacter</taxon>
    </lineage>
</organism>
<keyword evidence="7" id="KW-1185">Reference proteome</keyword>
<dbReference type="EMBL" id="JBHLUX010000024">
    <property type="protein sequence ID" value="MFC0470624.1"/>
    <property type="molecule type" value="Genomic_DNA"/>
</dbReference>
<name>A0ABV6KBI3_9BACI</name>
<dbReference type="GO" id="GO:0003677">
    <property type="term" value="F:DNA binding"/>
    <property type="evidence" value="ECO:0007669"/>
    <property type="project" value="UniProtKB-KW"/>
</dbReference>
<dbReference type="SUPFAM" id="SSF47413">
    <property type="entry name" value="lambda repressor-like DNA-binding domains"/>
    <property type="match status" value="1"/>
</dbReference>
<dbReference type="InterPro" id="IPR000843">
    <property type="entry name" value="HTH_LacI"/>
</dbReference>
<evidence type="ECO:0000313" key="7">
    <source>
        <dbReference type="Proteomes" id="UP001589838"/>
    </source>
</evidence>
<proteinExistence type="predicted"/>
<dbReference type="SMART" id="SM00354">
    <property type="entry name" value="HTH_LACI"/>
    <property type="match status" value="1"/>
</dbReference>
<dbReference type="InterPro" id="IPR028082">
    <property type="entry name" value="Peripla_BP_I"/>
</dbReference>
<sequence>MATIYDVAKLAKVSPMTVSRVINQKGAISESTKLKVEKAIEELNYIPNISARSLISKSTKIISLLITDISNPFFTKVARGAEDKAMQLGYQVIFSNSDEDVEKESRYIQMLLESRVDGVLMAPSGDHSKKNVQKLIQNRIPFVILDREIEGLPSDIVLGNSHEGTRKLMDHLIIQGHKKIALINGPSYISTARERKQAYMESLQFAGIQIDESLLFETDYKQQTENNITDKLLELPSHQKPTAIFAANNFIAANMMKKLTERGIDVPNDVAFVCFDDFDSFSNLHSFLTVAAQPAYDLGYMGVQMLVDKIEGNSNLDNRRIVLPPEIKIRQSSTRYKNE</sequence>
<dbReference type="PROSITE" id="PS00356">
    <property type="entry name" value="HTH_LACI_1"/>
    <property type="match status" value="1"/>
</dbReference>
<comment type="caution">
    <text evidence="6">The sequence shown here is derived from an EMBL/GenBank/DDBJ whole genome shotgun (WGS) entry which is preliminary data.</text>
</comment>
<evidence type="ECO:0000313" key="6">
    <source>
        <dbReference type="EMBL" id="MFC0470624.1"/>
    </source>
</evidence>
<dbReference type="SUPFAM" id="SSF53822">
    <property type="entry name" value="Periplasmic binding protein-like I"/>
    <property type="match status" value="1"/>
</dbReference>
<dbReference type="Gene3D" id="1.10.260.40">
    <property type="entry name" value="lambda repressor-like DNA-binding domains"/>
    <property type="match status" value="1"/>
</dbReference>
<dbReference type="InterPro" id="IPR001761">
    <property type="entry name" value="Peripla_BP/Lac1_sug-bd_dom"/>
</dbReference>
<gene>
    <name evidence="6" type="ORF">ACFFHM_08965</name>
</gene>
<dbReference type="PANTHER" id="PTHR30146">
    <property type="entry name" value="LACI-RELATED TRANSCRIPTIONAL REPRESSOR"/>
    <property type="match status" value="1"/>
</dbReference>
<keyword evidence="1" id="KW-0678">Repressor</keyword>
<dbReference type="Pfam" id="PF00356">
    <property type="entry name" value="LacI"/>
    <property type="match status" value="1"/>
</dbReference>
<dbReference type="RefSeq" id="WP_335959145.1">
    <property type="nucleotide sequence ID" value="NZ_JAXBLX010000004.1"/>
</dbReference>
<feature type="domain" description="HTH lacI-type" evidence="5">
    <location>
        <begin position="2"/>
        <end position="56"/>
    </location>
</feature>
<dbReference type="PANTHER" id="PTHR30146:SF148">
    <property type="entry name" value="HTH-TYPE TRANSCRIPTIONAL REPRESSOR PURR-RELATED"/>
    <property type="match status" value="1"/>
</dbReference>
<dbReference type="CDD" id="cd01392">
    <property type="entry name" value="HTH_LacI"/>
    <property type="match status" value="1"/>
</dbReference>
<evidence type="ECO:0000256" key="4">
    <source>
        <dbReference type="ARBA" id="ARBA00023163"/>
    </source>
</evidence>
<evidence type="ECO:0000259" key="5">
    <source>
        <dbReference type="PROSITE" id="PS50932"/>
    </source>
</evidence>
<reference evidence="6 7" key="1">
    <citation type="submission" date="2024-09" db="EMBL/GenBank/DDBJ databases">
        <authorList>
            <person name="Sun Q."/>
            <person name="Mori K."/>
        </authorList>
    </citation>
    <scope>NUCLEOTIDE SEQUENCE [LARGE SCALE GENOMIC DNA]</scope>
    <source>
        <strain evidence="6 7">NCAIM B.02610</strain>
    </source>
</reference>
<accession>A0ABV6KBI3</accession>
<dbReference type="InterPro" id="IPR010982">
    <property type="entry name" value="Lambda_DNA-bd_dom_sf"/>
</dbReference>
<dbReference type="PROSITE" id="PS50932">
    <property type="entry name" value="HTH_LACI_2"/>
    <property type="match status" value="1"/>
</dbReference>